<gene>
    <name evidence="2" type="ORF">Pan161_18300</name>
</gene>
<evidence type="ECO:0000313" key="3">
    <source>
        <dbReference type="Proteomes" id="UP000316855"/>
    </source>
</evidence>
<evidence type="ECO:0000313" key="2">
    <source>
        <dbReference type="EMBL" id="QDT90180.1"/>
    </source>
</evidence>
<proteinExistence type="predicted"/>
<reference evidence="2 3" key="1">
    <citation type="submission" date="2019-02" db="EMBL/GenBank/DDBJ databases">
        <title>Deep-cultivation of Planctomycetes and their phenomic and genomic characterization uncovers novel biology.</title>
        <authorList>
            <person name="Wiegand S."/>
            <person name="Jogler M."/>
            <person name="Boedeker C."/>
            <person name="Pinto D."/>
            <person name="Vollmers J."/>
            <person name="Rivas-Marin E."/>
            <person name="Kohn T."/>
            <person name="Peeters S.H."/>
            <person name="Heuer A."/>
            <person name="Rast P."/>
            <person name="Oberbeckmann S."/>
            <person name="Bunk B."/>
            <person name="Jeske O."/>
            <person name="Meyerdierks A."/>
            <person name="Storesund J.E."/>
            <person name="Kallscheuer N."/>
            <person name="Luecker S."/>
            <person name="Lage O.M."/>
            <person name="Pohl T."/>
            <person name="Merkel B.J."/>
            <person name="Hornburger P."/>
            <person name="Mueller R.-W."/>
            <person name="Bruemmer F."/>
            <person name="Labrenz M."/>
            <person name="Spormann A.M."/>
            <person name="Op den Camp H."/>
            <person name="Overmann J."/>
            <person name="Amann R."/>
            <person name="Jetten M.S.M."/>
            <person name="Mascher T."/>
            <person name="Medema M.H."/>
            <person name="Devos D.P."/>
            <person name="Kaster A.-K."/>
            <person name="Ovreas L."/>
            <person name="Rohde M."/>
            <person name="Galperin M.Y."/>
            <person name="Jogler C."/>
        </authorList>
    </citation>
    <scope>NUCLEOTIDE SEQUENCE [LARGE SCALE GENOMIC DNA]</scope>
    <source>
        <strain evidence="2 3">Pan161</strain>
    </source>
</reference>
<dbReference type="EMBL" id="CP036343">
    <property type="protein sequence ID" value="QDT90180.1"/>
    <property type="molecule type" value="Genomic_DNA"/>
</dbReference>
<dbReference type="InterPro" id="IPR003790">
    <property type="entry name" value="GHL10"/>
</dbReference>
<sequence length="621" mass="70983">MNDNIATFIRFALVVGLITTSETWLIAAEPTTIVAFGDSTSPAQKQIPLTHSEQWQNFKQSERITDLTRCVPEDAFSEGRHHDKWKVFEYETAEFSGKCVSVGRESSAPDLTLKLGKQGWHAVYIGLSSITDLVRPAKNNVEVKFTSDSAYTRLSNRLNLGPQRRDMLEEVFLGAADLTDNDLQFSTVYQMPARIHYVKTVPLTDEEVARLLADRAQKTTKSAVATFDGYTWIHPFRPQNRADLAATFSAYRDSDFKTWWFQVGGADLVHHPSQVGNLMGGHLDTFPREVDREYVESVRHLHQQGIDPLKVAVEEAHRQEAEILVCLRAAGWKAAPPWEEFFMSDFYEAHPEWRCIDYDGTPTMHLSYAAEEVQDHLIEVYREALQRGADGAGFLFHRGMPMILWEEPFCQRFIKEHGDNPRDLAEDDPRVLQLRAKIVTQFVRKIRTMLDETSSQRGNAKRRLKLAVSTFSSRADNQKFGLDVERWIEEKLIDQIGIAWFAYYTSGLKSKSGDTAYYARITEGTNVKIFPFYVGWKMESADSLLKSVARDYDHGADGIAVWDPNQFVTWQKGHNPYWPLVSKLGHRQQIRAGSLIFKPTAIPLTRLGENHYSRWYPNTGF</sequence>
<dbReference type="SUPFAM" id="SSF51445">
    <property type="entry name" value="(Trans)glycosidases"/>
    <property type="match status" value="1"/>
</dbReference>
<accession>A0A517VAZ4</accession>
<dbReference type="Pfam" id="PF02638">
    <property type="entry name" value="GHL10"/>
    <property type="match status" value="1"/>
</dbReference>
<dbReference type="Proteomes" id="UP000316855">
    <property type="component" value="Chromosome"/>
</dbReference>
<dbReference type="KEGG" id="gax:Pan161_18300"/>
<dbReference type="Gene3D" id="3.20.20.80">
    <property type="entry name" value="Glycosidases"/>
    <property type="match status" value="1"/>
</dbReference>
<organism evidence="2 3">
    <name type="scientific">Gimesia algae</name>
    <dbReference type="NCBI Taxonomy" id="2527971"/>
    <lineage>
        <taxon>Bacteria</taxon>
        <taxon>Pseudomonadati</taxon>
        <taxon>Planctomycetota</taxon>
        <taxon>Planctomycetia</taxon>
        <taxon>Planctomycetales</taxon>
        <taxon>Planctomycetaceae</taxon>
        <taxon>Gimesia</taxon>
    </lineage>
</organism>
<evidence type="ECO:0000259" key="1">
    <source>
        <dbReference type="Pfam" id="PF02638"/>
    </source>
</evidence>
<protein>
    <recommendedName>
        <fullName evidence="1">Glycosyl hydrolase-like 10 domain-containing protein</fullName>
    </recommendedName>
</protein>
<feature type="domain" description="Glycosyl hydrolase-like 10" evidence="1">
    <location>
        <begin position="297"/>
        <end position="498"/>
    </location>
</feature>
<dbReference type="RefSeq" id="WP_197995782.1">
    <property type="nucleotide sequence ID" value="NZ_CP036343.1"/>
</dbReference>
<name>A0A517VAZ4_9PLAN</name>
<keyword evidence="3" id="KW-1185">Reference proteome</keyword>
<dbReference type="AlphaFoldDB" id="A0A517VAZ4"/>
<dbReference type="InterPro" id="IPR017853">
    <property type="entry name" value="GH"/>
</dbReference>